<organism evidence="2 3">
    <name type="scientific">Protopolystoma xenopodis</name>
    <dbReference type="NCBI Taxonomy" id="117903"/>
    <lineage>
        <taxon>Eukaryota</taxon>
        <taxon>Metazoa</taxon>
        <taxon>Spiralia</taxon>
        <taxon>Lophotrochozoa</taxon>
        <taxon>Platyhelminthes</taxon>
        <taxon>Monogenea</taxon>
        <taxon>Polyopisthocotylea</taxon>
        <taxon>Polystomatidea</taxon>
        <taxon>Polystomatidae</taxon>
        <taxon>Protopolystoma</taxon>
    </lineage>
</organism>
<evidence type="ECO:0000313" key="2">
    <source>
        <dbReference type="EMBL" id="VEL37157.1"/>
    </source>
</evidence>
<proteinExistence type="predicted"/>
<dbReference type="Proteomes" id="UP000784294">
    <property type="component" value="Unassembled WGS sequence"/>
</dbReference>
<dbReference type="AlphaFoldDB" id="A0A448XHT1"/>
<accession>A0A448XHT1</accession>
<gene>
    <name evidence="2" type="ORF">PXEA_LOCUS30597</name>
</gene>
<evidence type="ECO:0000256" key="1">
    <source>
        <dbReference type="SAM" id="MobiDB-lite"/>
    </source>
</evidence>
<reference evidence="2" key="1">
    <citation type="submission" date="2018-11" db="EMBL/GenBank/DDBJ databases">
        <authorList>
            <consortium name="Pathogen Informatics"/>
        </authorList>
    </citation>
    <scope>NUCLEOTIDE SEQUENCE</scope>
</reference>
<feature type="region of interest" description="Disordered" evidence="1">
    <location>
        <begin position="55"/>
        <end position="110"/>
    </location>
</feature>
<keyword evidence="3" id="KW-1185">Reference proteome</keyword>
<protein>
    <submittedName>
        <fullName evidence="2">Uncharacterized protein</fullName>
    </submittedName>
</protein>
<name>A0A448XHT1_9PLAT</name>
<comment type="caution">
    <text evidence="2">The sequence shown here is derived from an EMBL/GenBank/DDBJ whole genome shotgun (WGS) entry which is preliminary data.</text>
</comment>
<dbReference type="EMBL" id="CAAALY010254162">
    <property type="protein sequence ID" value="VEL37157.1"/>
    <property type="molecule type" value="Genomic_DNA"/>
</dbReference>
<evidence type="ECO:0000313" key="3">
    <source>
        <dbReference type="Proteomes" id="UP000784294"/>
    </source>
</evidence>
<feature type="compositionally biased region" description="Polar residues" evidence="1">
    <location>
        <begin position="55"/>
        <end position="69"/>
    </location>
</feature>
<feature type="compositionally biased region" description="Basic and acidic residues" evidence="1">
    <location>
        <begin position="89"/>
        <end position="110"/>
    </location>
</feature>
<sequence length="196" mass="21519">MEKPPLETDNSAEDWRAGRSTFAAELTGLTELEIEAHPTCPFSLMDESLPSMTLETGQTSNQLAGSSDGSRGCSPTEASRPTGVGVDDGSVKRVERGLLRRSPGDDQTHLELHRGAKELEAWTIGRSASEVRGDAIDEIWRTWKTSEPIGRIRQSSNADGMPTVVFSNQNQKADLYSTKSHDQKVSLITHRVHNYP</sequence>